<gene>
    <name evidence="6" type="ORF">FXB40_43310</name>
</gene>
<dbReference type="PRINTS" id="PR00834">
    <property type="entry name" value="PROTEASES2C"/>
</dbReference>
<dbReference type="InterPro" id="IPR009003">
    <property type="entry name" value="Peptidase_S1_PA"/>
</dbReference>
<evidence type="ECO:0000256" key="2">
    <source>
        <dbReference type="ARBA" id="ARBA00022670"/>
    </source>
</evidence>
<dbReference type="GO" id="GO:0006508">
    <property type="term" value="P:proteolysis"/>
    <property type="evidence" value="ECO:0007669"/>
    <property type="project" value="UniProtKB-KW"/>
</dbReference>
<protein>
    <submittedName>
        <fullName evidence="6">Serine protease</fullName>
    </submittedName>
</protein>
<dbReference type="Pfam" id="PF13365">
    <property type="entry name" value="Trypsin_2"/>
    <property type="match status" value="1"/>
</dbReference>
<evidence type="ECO:0000259" key="5">
    <source>
        <dbReference type="PROSITE" id="PS50106"/>
    </source>
</evidence>
<evidence type="ECO:0000256" key="3">
    <source>
        <dbReference type="ARBA" id="ARBA00022801"/>
    </source>
</evidence>
<keyword evidence="2 6" id="KW-0645">Protease</keyword>
<dbReference type="RefSeq" id="WP_148778342.1">
    <property type="nucleotide sequence ID" value="NZ_VSSS01000085.1"/>
</dbReference>
<dbReference type="PANTHER" id="PTHR22939">
    <property type="entry name" value="SERINE PROTEASE FAMILY S1C HTRA-RELATED"/>
    <property type="match status" value="1"/>
</dbReference>
<evidence type="ECO:0000256" key="1">
    <source>
        <dbReference type="ARBA" id="ARBA00010541"/>
    </source>
</evidence>
<dbReference type="PROSITE" id="PS50106">
    <property type="entry name" value="PDZ"/>
    <property type="match status" value="1"/>
</dbReference>
<keyword evidence="7" id="KW-1185">Reference proteome</keyword>
<dbReference type="Gene3D" id="2.30.42.10">
    <property type="match status" value="1"/>
</dbReference>
<dbReference type="GO" id="GO:0004252">
    <property type="term" value="F:serine-type endopeptidase activity"/>
    <property type="evidence" value="ECO:0007669"/>
    <property type="project" value="InterPro"/>
</dbReference>
<name>A0A5D3JZY6_9BRAD</name>
<keyword evidence="3" id="KW-0378">Hydrolase</keyword>
<keyword evidence="4" id="KW-0720">Serine protease</keyword>
<dbReference type="InterPro" id="IPR001940">
    <property type="entry name" value="Peptidase_S1C"/>
</dbReference>
<dbReference type="InterPro" id="IPR001478">
    <property type="entry name" value="PDZ"/>
</dbReference>
<dbReference type="Proteomes" id="UP000324758">
    <property type="component" value="Unassembled WGS sequence"/>
</dbReference>
<evidence type="ECO:0000256" key="4">
    <source>
        <dbReference type="ARBA" id="ARBA00022825"/>
    </source>
</evidence>
<accession>A0A5D3JZY6</accession>
<dbReference type="SUPFAM" id="SSF50156">
    <property type="entry name" value="PDZ domain-like"/>
    <property type="match status" value="1"/>
</dbReference>
<proteinExistence type="inferred from homology"/>
<reference evidence="6 7" key="1">
    <citation type="submission" date="2019-08" db="EMBL/GenBank/DDBJ databases">
        <title>Bradyrhizobium hipponensis sp. nov., a rhizobium isolated from a Lupinus angustifolius root nodule in Tunisia.</title>
        <authorList>
            <person name="Off K."/>
            <person name="Rejili M."/>
            <person name="Mars M."/>
            <person name="Brachmann A."/>
            <person name="Marin M."/>
        </authorList>
    </citation>
    <scope>NUCLEOTIDE SEQUENCE [LARGE SCALE GENOMIC DNA]</scope>
    <source>
        <strain evidence="6 7">CTAW71</strain>
    </source>
</reference>
<dbReference type="EMBL" id="VSSS01000085">
    <property type="protein sequence ID" value="TYL85506.1"/>
    <property type="molecule type" value="Genomic_DNA"/>
</dbReference>
<dbReference type="OrthoDB" id="7296822at2"/>
<comment type="similarity">
    <text evidence="1">Belongs to the peptidase S1C family.</text>
</comment>
<comment type="caution">
    <text evidence="6">The sequence shown here is derived from an EMBL/GenBank/DDBJ whole genome shotgun (WGS) entry which is preliminary data.</text>
</comment>
<organism evidence="6 7">
    <name type="scientific">Bradyrhizobium rifense</name>
    <dbReference type="NCBI Taxonomy" id="515499"/>
    <lineage>
        <taxon>Bacteria</taxon>
        <taxon>Pseudomonadati</taxon>
        <taxon>Pseudomonadota</taxon>
        <taxon>Alphaproteobacteria</taxon>
        <taxon>Hyphomicrobiales</taxon>
        <taxon>Nitrobacteraceae</taxon>
        <taxon>Bradyrhizobium</taxon>
    </lineage>
</organism>
<evidence type="ECO:0000313" key="7">
    <source>
        <dbReference type="Proteomes" id="UP000324758"/>
    </source>
</evidence>
<dbReference type="SUPFAM" id="SSF50494">
    <property type="entry name" value="Trypsin-like serine proteases"/>
    <property type="match status" value="1"/>
</dbReference>
<dbReference type="Gene3D" id="2.40.10.120">
    <property type="match status" value="1"/>
</dbReference>
<evidence type="ECO:0000313" key="6">
    <source>
        <dbReference type="EMBL" id="TYL85506.1"/>
    </source>
</evidence>
<sequence length="329" mass="35350">MPALTEWRVPPANQPRASDYGFDLDRALASVVGLHAIIPSDAFSAETLGTERAGNGVVIDDGLVLTIGYLITEAESVWLHLGDGRVMEGHVLGFDAVTGFGLVQALGRLDIEPLPLGSSAETRLGDRVVVGGAGGRTRSVASQIVAKQEFAGYWEYLLDEALFTYPAHPNWGGTGLINERGELIGIGSLQLERERDGKAEHVNMIVPIDLLKPILDDLRKFGRVNKPARPWLGLYSTEIDNRVVVIGISANGPAARAELKTGDVILAVDGDKITSQTAFYKKKWGLGAAGVDVPLTVHHQGSAHHEGVTFDVTVTSTDRFKLLKAPKLH</sequence>
<dbReference type="SMART" id="SM00228">
    <property type="entry name" value="PDZ"/>
    <property type="match status" value="1"/>
</dbReference>
<dbReference type="InterPro" id="IPR036034">
    <property type="entry name" value="PDZ_sf"/>
</dbReference>
<dbReference type="Pfam" id="PF13180">
    <property type="entry name" value="PDZ_2"/>
    <property type="match status" value="1"/>
</dbReference>
<dbReference type="AlphaFoldDB" id="A0A5D3JZY6"/>
<feature type="domain" description="PDZ" evidence="5">
    <location>
        <begin position="221"/>
        <end position="277"/>
    </location>
</feature>
<dbReference type="PANTHER" id="PTHR22939:SF129">
    <property type="entry name" value="SERINE PROTEASE HTRA2, MITOCHONDRIAL"/>
    <property type="match status" value="1"/>
</dbReference>